<name>A0A0C9YIL2_9AGAR</name>
<keyword evidence="3" id="KW-0949">S-adenosyl-L-methionine</keyword>
<comment type="similarity">
    <text evidence="4">Belongs to the class I-like SAM-binding methyltransferase superfamily.</text>
</comment>
<gene>
    <name evidence="5" type="ORF">K443DRAFT_670784</name>
</gene>
<keyword evidence="2" id="KW-0808">Transferase</keyword>
<evidence type="ECO:0000313" key="6">
    <source>
        <dbReference type="Proteomes" id="UP000054477"/>
    </source>
</evidence>
<comment type="pathway">
    <text evidence="1">Secondary metabolite biosynthesis.</text>
</comment>
<dbReference type="STRING" id="1095629.A0A0C9YIL2"/>
<dbReference type="Proteomes" id="UP000054477">
    <property type="component" value="Unassembled WGS sequence"/>
</dbReference>
<evidence type="ECO:0000256" key="2">
    <source>
        <dbReference type="ARBA" id="ARBA00022679"/>
    </source>
</evidence>
<dbReference type="InterPro" id="IPR051654">
    <property type="entry name" value="Meroterpenoid_MTases"/>
</dbReference>
<evidence type="ECO:0000256" key="3">
    <source>
        <dbReference type="ARBA" id="ARBA00022691"/>
    </source>
</evidence>
<sequence>MSIYTDPKLRPPLDESLYSPDSEELAFYKSETGIADEEQLKKHIIAAQTKAYEVYGYPCIQSFGFMRMKISRLPAYPRVKRLVQERESPILLDIGCCFGNDARKAVVDGWPVQDVIASDLRQDFWQCGHDLFKTTPASFPAAFVAGDVFDDLMIAPRALFFEKPDTPRPALNTLASLTPLQGHISAIHASSFFHLFDEARQEVLARRVATLLSPEPGSVIFGLHGGLPEKGFRAEIASRPGRRMFCHSPDSWRKLWDGQVFSKGTTQVEATLKEYNRPGSWLDTGASYLLIWSVTRI</sequence>
<dbReference type="HOGENOM" id="CLU_051542_1_1_1"/>
<dbReference type="InterPro" id="IPR029063">
    <property type="entry name" value="SAM-dependent_MTases_sf"/>
</dbReference>
<accession>A0A0C9YIL2</accession>
<dbReference type="OrthoDB" id="2094832at2759"/>
<dbReference type="EMBL" id="KN838536">
    <property type="protein sequence ID" value="KIK10157.1"/>
    <property type="molecule type" value="Genomic_DNA"/>
</dbReference>
<dbReference type="PANTHER" id="PTHR35897:SF1">
    <property type="entry name" value="METHYLTRANSFERASE AUSD"/>
    <property type="match status" value="1"/>
</dbReference>
<evidence type="ECO:0000313" key="5">
    <source>
        <dbReference type="EMBL" id="KIK10157.1"/>
    </source>
</evidence>
<reference evidence="5 6" key="1">
    <citation type="submission" date="2014-04" db="EMBL/GenBank/DDBJ databases">
        <authorList>
            <consortium name="DOE Joint Genome Institute"/>
            <person name="Kuo A."/>
            <person name="Kohler A."/>
            <person name="Nagy L.G."/>
            <person name="Floudas D."/>
            <person name="Copeland A."/>
            <person name="Barry K.W."/>
            <person name="Cichocki N."/>
            <person name="Veneault-Fourrey C."/>
            <person name="LaButti K."/>
            <person name="Lindquist E.A."/>
            <person name="Lipzen A."/>
            <person name="Lundell T."/>
            <person name="Morin E."/>
            <person name="Murat C."/>
            <person name="Sun H."/>
            <person name="Tunlid A."/>
            <person name="Henrissat B."/>
            <person name="Grigoriev I.V."/>
            <person name="Hibbett D.S."/>
            <person name="Martin F."/>
            <person name="Nordberg H.P."/>
            <person name="Cantor M.N."/>
            <person name="Hua S.X."/>
        </authorList>
    </citation>
    <scope>NUCLEOTIDE SEQUENCE [LARGE SCALE GENOMIC DNA]</scope>
    <source>
        <strain evidence="5 6">LaAM-08-1</strain>
    </source>
</reference>
<proteinExistence type="inferred from homology"/>
<dbReference type="PANTHER" id="PTHR35897">
    <property type="entry name" value="METHYLTRANSFERASE AUSD"/>
    <property type="match status" value="1"/>
</dbReference>
<evidence type="ECO:0008006" key="7">
    <source>
        <dbReference type="Google" id="ProtNLM"/>
    </source>
</evidence>
<protein>
    <recommendedName>
        <fullName evidence="7">Methyltransferase ausD</fullName>
    </recommendedName>
</protein>
<dbReference type="AlphaFoldDB" id="A0A0C9YIL2"/>
<reference evidence="6" key="2">
    <citation type="submission" date="2015-01" db="EMBL/GenBank/DDBJ databases">
        <title>Evolutionary Origins and Diversification of the Mycorrhizal Mutualists.</title>
        <authorList>
            <consortium name="DOE Joint Genome Institute"/>
            <consortium name="Mycorrhizal Genomics Consortium"/>
            <person name="Kohler A."/>
            <person name="Kuo A."/>
            <person name="Nagy L.G."/>
            <person name="Floudas D."/>
            <person name="Copeland A."/>
            <person name="Barry K.W."/>
            <person name="Cichocki N."/>
            <person name="Veneault-Fourrey C."/>
            <person name="LaButti K."/>
            <person name="Lindquist E.A."/>
            <person name="Lipzen A."/>
            <person name="Lundell T."/>
            <person name="Morin E."/>
            <person name="Murat C."/>
            <person name="Riley R."/>
            <person name="Ohm R."/>
            <person name="Sun H."/>
            <person name="Tunlid A."/>
            <person name="Henrissat B."/>
            <person name="Grigoriev I.V."/>
            <person name="Hibbett D.S."/>
            <person name="Martin F."/>
        </authorList>
    </citation>
    <scope>NUCLEOTIDE SEQUENCE [LARGE SCALE GENOMIC DNA]</scope>
    <source>
        <strain evidence="6">LaAM-08-1</strain>
    </source>
</reference>
<keyword evidence="6" id="KW-1185">Reference proteome</keyword>
<dbReference type="SUPFAM" id="SSF53335">
    <property type="entry name" value="S-adenosyl-L-methionine-dependent methyltransferases"/>
    <property type="match status" value="1"/>
</dbReference>
<dbReference type="Gene3D" id="3.40.50.150">
    <property type="entry name" value="Vaccinia Virus protein VP39"/>
    <property type="match status" value="1"/>
</dbReference>
<evidence type="ECO:0000256" key="1">
    <source>
        <dbReference type="ARBA" id="ARBA00005179"/>
    </source>
</evidence>
<organism evidence="5 6">
    <name type="scientific">Laccaria amethystina LaAM-08-1</name>
    <dbReference type="NCBI Taxonomy" id="1095629"/>
    <lineage>
        <taxon>Eukaryota</taxon>
        <taxon>Fungi</taxon>
        <taxon>Dikarya</taxon>
        <taxon>Basidiomycota</taxon>
        <taxon>Agaricomycotina</taxon>
        <taxon>Agaricomycetes</taxon>
        <taxon>Agaricomycetidae</taxon>
        <taxon>Agaricales</taxon>
        <taxon>Agaricineae</taxon>
        <taxon>Hydnangiaceae</taxon>
        <taxon>Laccaria</taxon>
    </lineage>
</organism>
<dbReference type="GO" id="GO:0016740">
    <property type="term" value="F:transferase activity"/>
    <property type="evidence" value="ECO:0007669"/>
    <property type="project" value="UniProtKB-KW"/>
</dbReference>
<evidence type="ECO:0000256" key="4">
    <source>
        <dbReference type="ARBA" id="ARBA00038314"/>
    </source>
</evidence>